<dbReference type="InterPro" id="IPR036291">
    <property type="entry name" value="NAD(P)-bd_dom_sf"/>
</dbReference>
<feature type="domain" description="NAD-dependent epimerase/dehydratase" evidence="1">
    <location>
        <begin position="3"/>
        <end position="226"/>
    </location>
</feature>
<dbReference type="RefSeq" id="WP_075072343.1">
    <property type="nucleotide sequence ID" value="NZ_DF967972.1"/>
</dbReference>
<dbReference type="STRING" id="360412.LARV_00709"/>
<proteinExistence type="predicted"/>
<sequence>MTILVTGGTGHIGNVLIHELVAAGQTVRALVLPGEDRSILDGVPVEWVEGNVLDPASLAPAFAGVDTVYHLAGIISILPGRDEMVRRVNVEGTKNVLAAARTAGVRRLVYTSSIHAFQRTPHGVVVDETLPFDPVHAIGQYDCSKAEASLEVLKAARDGLDAVVVAPTGVIGPQDFRVSELGALIRSWLQPSPAILIDGRYDFVDVRDVARGEMLAAEKGRRGEVYILSGEQIHLVQMLCLVKGALNLPVKVLTIPLRWARFFARFAVLYYRMSREKPRFTPYSIDTVQSNSVISHAKAERELGYHPRKIELSLRDTAAWWKQYLLAKKTSQAD</sequence>
<dbReference type="CDD" id="cd05228">
    <property type="entry name" value="AR_FR_like_1_SDR_e"/>
    <property type="match status" value="1"/>
</dbReference>
<evidence type="ECO:0000259" key="1">
    <source>
        <dbReference type="Pfam" id="PF01370"/>
    </source>
</evidence>
<dbReference type="Pfam" id="PF01370">
    <property type="entry name" value="Epimerase"/>
    <property type="match status" value="1"/>
</dbReference>
<reference evidence="2" key="1">
    <citation type="submission" date="2015-07" db="EMBL/GenBank/DDBJ databases">
        <title>Draft Genome Sequences of Anaerolinea thermolimosa IMO-1, Bellilinea caldifistulae GOMI-1, Leptolinea tardivitalis YMTK-2, Levilinea saccharolytica KIBI-1,Longilinea arvoryzae KOME-1, Previously Described as Members of the Anaerolineaceae (Chloroflexi).</title>
        <authorList>
            <person name="Sekiguchi Y."/>
            <person name="Ohashi A."/>
            <person name="Matsuura N."/>
            <person name="Tourlousse M.D."/>
        </authorList>
    </citation>
    <scope>NUCLEOTIDE SEQUENCE [LARGE SCALE GENOMIC DNA]</scope>
    <source>
        <strain evidence="2">KOME-1</strain>
    </source>
</reference>
<dbReference type="GO" id="GO:0004029">
    <property type="term" value="F:aldehyde dehydrogenase (NAD+) activity"/>
    <property type="evidence" value="ECO:0007669"/>
    <property type="project" value="TreeGrafter"/>
</dbReference>
<accession>A0A0S7BCM6</accession>
<dbReference type="Proteomes" id="UP000055060">
    <property type="component" value="Unassembled WGS sequence"/>
</dbReference>
<protein>
    <submittedName>
        <fullName evidence="2">Nucleoside-diphosphate-sugar epimerase</fullName>
    </submittedName>
</protein>
<dbReference type="InterPro" id="IPR051783">
    <property type="entry name" value="NAD(P)-dependent_oxidoreduct"/>
</dbReference>
<dbReference type="InterPro" id="IPR001509">
    <property type="entry name" value="Epimerase_deHydtase"/>
</dbReference>
<keyword evidence="3" id="KW-1185">Reference proteome</keyword>
<evidence type="ECO:0000313" key="2">
    <source>
        <dbReference type="EMBL" id="GAP12969.1"/>
    </source>
</evidence>
<organism evidence="2">
    <name type="scientific">Longilinea arvoryzae</name>
    <dbReference type="NCBI Taxonomy" id="360412"/>
    <lineage>
        <taxon>Bacteria</taxon>
        <taxon>Bacillati</taxon>
        <taxon>Chloroflexota</taxon>
        <taxon>Anaerolineae</taxon>
        <taxon>Anaerolineales</taxon>
        <taxon>Anaerolineaceae</taxon>
        <taxon>Longilinea</taxon>
    </lineage>
</organism>
<dbReference type="AlphaFoldDB" id="A0A0S7BCM6"/>
<dbReference type="OrthoDB" id="9807212at2"/>
<evidence type="ECO:0000313" key="3">
    <source>
        <dbReference type="Proteomes" id="UP000055060"/>
    </source>
</evidence>
<dbReference type="EMBL" id="DF967972">
    <property type="protein sequence ID" value="GAP12969.1"/>
    <property type="molecule type" value="Genomic_DNA"/>
</dbReference>
<name>A0A0S7BCM6_9CHLR</name>
<dbReference type="GO" id="GO:0005737">
    <property type="term" value="C:cytoplasm"/>
    <property type="evidence" value="ECO:0007669"/>
    <property type="project" value="TreeGrafter"/>
</dbReference>
<dbReference type="PANTHER" id="PTHR48079">
    <property type="entry name" value="PROTEIN YEEZ"/>
    <property type="match status" value="1"/>
</dbReference>
<dbReference type="Gene3D" id="3.40.50.720">
    <property type="entry name" value="NAD(P)-binding Rossmann-like Domain"/>
    <property type="match status" value="1"/>
</dbReference>
<dbReference type="SUPFAM" id="SSF51735">
    <property type="entry name" value="NAD(P)-binding Rossmann-fold domains"/>
    <property type="match status" value="1"/>
</dbReference>
<dbReference type="PANTHER" id="PTHR48079:SF6">
    <property type="entry name" value="NAD(P)-BINDING DOMAIN-CONTAINING PROTEIN-RELATED"/>
    <property type="match status" value="1"/>
</dbReference>
<gene>
    <name evidence="2" type="ORF">LARV_00709</name>
</gene>